<comment type="caution">
    <text evidence="2">The sequence shown here is derived from an EMBL/GenBank/DDBJ whole genome shotgun (WGS) entry which is preliminary data.</text>
</comment>
<feature type="domain" description="DUF6968" evidence="1">
    <location>
        <begin position="15"/>
        <end position="92"/>
    </location>
</feature>
<proteinExistence type="predicted"/>
<reference evidence="2 3" key="1">
    <citation type="submission" date="2019-06" db="EMBL/GenBank/DDBJ databases">
        <title>Sequencing the genomes of 1000 actinobacteria strains.</title>
        <authorList>
            <person name="Klenk H.-P."/>
        </authorList>
    </citation>
    <scope>NUCLEOTIDE SEQUENCE [LARGE SCALE GENOMIC DNA]</scope>
    <source>
        <strain evidence="2 3">DSM 103495</strain>
    </source>
</reference>
<protein>
    <recommendedName>
        <fullName evidence="1">DUF6968 domain-containing protein</fullName>
    </recommendedName>
</protein>
<dbReference type="AlphaFoldDB" id="A0A543FF39"/>
<evidence type="ECO:0000313" key="3">
    <source>
        <dbReference type="Proteomes" id="UP000316331"/>
    </source>
</evidence>
<dbReference type="OrthoDB" id="4571487at2"/>
<name>A0A543FF39_9NOCA</name>
<dbReference type="RefSeq" id="WP_141810280.1">
    <property type="nucleotide sequence ID" value="NZ_VFPG01000001.1"/>
</dbReference>
<dbReference type="Proteomes" id="UP000316331">
    <property type="component" value="Unassembled WGS sequence"/>
</dbReference>
<gene>
    <name evidence="2" type="ORF">FB390_4045</name>
</gene>
<evidence type="ECO:0000259" key="1">
    <source>
        <dbReference type="Pfam" id="PF22302"/>
    </source>
</evidence>
<organism evidence="2 3">
    <name type="scientific">Nocardia bhagyanarayanae</name>
    <dbReference type="NCBI Taxonomy" id="1215925"/>
    <lineage>
        <taxon>Bacteria</taxon>
        <taxon>Bacillati</taxon>
        <taxon>Actinomycetota</taxon>
        <taxon>Actinomycetes</taxon>
        <taxon>Mycobacteriales</taxon>
        <taxon>Nocardiaceae</taxon>
        <taxon>Nocardia</taxon>
    </lineage>
</organism>
<feature type="domain" description="DUF6968" evidence="1">
    <location>
        <begin position="125"/>
        <end position="176"/>
    </location>
</feature>
<dbReference type="InterPro" id="IPR054241">
    <property type="entry name" value="DUF6968"/>
</dbReference>
<sequence length="188" mass="19829">MIDRLGEVIAKRMVADGDRSVLIEVGRPRPAAGAGGDVCGFRIQGWGESRATGVDALAALYRALVEIGAQLTQANEAGAQFTVAGPAELGFPAPPTRDDIAHDPGMEYELGDLLAIRTLIAAGGPHTITIGRPVSSSDSQFYVCPFRIDGSRHAVASGLDEIQALLTAIRMIAAWLDLPGDWPISRLL</sequence>
<dbReference type="Pfam" id="PF22302">
    <property type="entry name" value="DUF6968"/>
    <property type="match status" value="2"/>
</dbReference>
<keyword evidence="3" id="KW-1185">Reference proteome</keyword>
<accession>A0A543FF39</accession>
<dbReference type="EMBL" id="VFPG01000001">
    <property type="protein sequence ID" value="TQM32366.1"/>
    <property type="molecule type" value="Genomic_DNA"/>
</dbReference>
<evidence type="ECO:0000313" key="2">
    <source>
        <dbReference type="EMBL" id="TQM32366.1"/>
    </source>
</evidence>